<protein>
    <submittedName>
        <fullName evidence="1">Uncharacterized protein</fullName>
    </submittedName>
</protein>
<reference evidence="1" key="1">
    <citation type="journal article" date="2021" name="Proc. Natl. Acad. Sci. U.S.A.">
        <title>A Catalog of Tens of Thousands of Viruses from Human Metagenomes Reveals Hidden Associations with Chronic Diseases.</title>
        <authorList>
            <person name="Tisza M.J."/>
            <person name="Buck C.B."/>
        </authorList>
    </citation>
    <scope>NUCLEOTIDE SEQUENCE</scope>
    <source>
        <strain evidence="1">Ctx9V1</strain>
    </source>
</reference>
<evidence type="ECO:0000313" key="1">
    <source>
        <dbReference type="EMBL" id="DAE29145.1"/>
    </source>
</evidence>
<accession>A0A8S5RDJ5</accession>
<proteinExistence type="predicted"/>
<organism evidence="1">
    <name type="scientific">virus sp. ctx9V1</name>
    <dbReference type="NCBI Taxonomy" id="2828001"/>
    <lineage>
        <taxon>Viruses</taxon>
    </lineage>
</organism>
<sequence length="38" mass="4580">MQNYTIKSSSLFVCELSAIIWHKIIMMHNRVTSRLKWN</sequence>
<dbReference type="EMBL" id="BK059093">
    <property type="protein sequence ID" value="DAE29145.1"/>
    <property type="molecule type" value="Genomic_DNA"/>
</dbReference>
<name>A0A8S5RDJ5_9VIRU</name>